<proteinExistence type="predicted"/>
<reference evidence="3" key="1">
    <citation type="submission" date="2024-06" db="EMBL/GenBank/DDBJ databases">
        <title>Multi-omics analyses provide insights into the biosynthesis of the anticancer antibiotic pleurotin in Hohenbuehelia grisea.</title>
        <authorList>
            <person name="Weaver J.A."/>
            <person name="Alberti F."/>
        </authorList>
    </citation>
    <scope>NUCLEOTIDE SEQUENCE [LARGE SCALE GENOMIC DNA]</scope>
    <source>
        <strain evidence="3">T-177</strain>
    </source>
</reference>
<comment type="caution">
    <text evidence="2">The sequence shown here is derived from an EMBL/GenBank/DDBJ whole genome shotgun (WGS) entry which is preliminary data.</text>
</comment>
<feature type="transmembrane region" description="Helical" evidence="1">
    <location>
        <begin position="29"/>
        <end position="47"/>
    </location>
</feature>
<sequence length="198" mass="22078">MPMVDAGNAIYHHTSSAISPEACSISFQFTIWLALITMTICELILAIRTWAVWYRSRKLAITLPILGLCLWAACVVITAIFINSLKFAVLPPPFSKLPGCFGELPRIRLSVVWAMFMIFEGAMLVLMLVRGFNVYRLGGTSALSDAVYRDGMLFYLYLFVLSFACVVINLQFSVSILICPPLDTPVFIQNSLNILLII</sequence>
<gene>
    <name evidence="2" type="ORF">HGRIS_012740</name>
</gene>
<evidence type="ECO:0000313" key="2">
    <source>
        <dbReference type="EMBL" id="KAL0946531.1"/>
    </source>
</evidence>
<feature type="transmembrane region" description="Helical" evidence="1">
    <location>
        <begin position="111"/>
        <end position="132"/>
    </location>
</feature>
<accession>A0ABR3IT78</accession>
<evidence type="ECO:0000256" key="1">
    <source>
        <dbReference type="SAM" id="Phobius"/>
    </source>
</evidence>
<protein>
    <submittedName>
        <fullName evidence="2">Uncharacterized protein</fullName>
    </submittedName>
</protein>
<keyword evidence="1" id="KW-0472">Membrane</keyword>
<evidence type="ECO:0000313" key="3">
    <source>
        <dbReference type="Proteomes" id="UP001556367"/>
    </source>
</evidence>
<keyword evidence="1" id="KW-1133">Transmembrane helix</keyword>
<keyword evidence="3" id="KW-1185">Reference proteome</keyword>
<organism evidence="2 3">
    <name type="scientific">Hohenbuehelia grisea</name>
    <dbReference type="NCBI Taxonomy" id="104357"/>
    <lineage>
        <taxon>Eukaryota</taxon>
        <taxon>Fungi</taxon>
        <taxon>Dikarya</taxon>
        <taxon>Basidiomycota</taxon>
        <taxon>Agaricomycotina</taxon>
        <taxon>Agaricomycetes</taxon>
        <taxon>Agaricomycetidae</taxon>
        <taxon>Agaricales</taxon>
        <taxon>Pleurotineae</taxon>
        <taxon>Pleurotaceae</taxon>
        <taxon>Hohenbuehelia</taxon>
    </lineage>
</organism>
<dbReference type="Proteomes" id="UP001556367">
    <property type="component" value="Unassembled WGS sequence"/>
</dbReference>
<keyword evidence="1" id="KW-0812">Transmembrane</keyword>
<feature type="transmembrane region" description="Helical" evidence="1">
    <location>
        <begin position="59"/>
        <end position="82"/>
    </location>
</feature>
<dbReference type="EMBL" id="JASNQZ010000015">
    <property type="protein sequence ID" value="KAL0946531.1"/>
    <property type="molecule type" value="Genomic_DNA"/>
</dbReference>
<feature type="transmembrane region" description="Helical" evidence="1">
    <location>
        <begin position="153"/>
        <end position="178"/>
    </location>
</feature>
<name>A0ABR3IT78_9AGAR</name>